<keyword evidence="3" id="KW-0804">Transcription</keyword>
<evidence type="ECO:0000313" key="6">
    <source>
        <dbReference type="EMBL" id="MBP2370670.1"/>
    </source>
</evidence>
<dbReference type="Pfam" id="PF01614">
    <property type="entry name" value="IclR_C"/>
    <property type="match status" value="1"/>
</dbReference>
<feature type="domain" description="HTH iclR-type" evidence="4">
    <location>
        <begin position="8"/>
        <end position="69"/>
    </location>
</feature>
<evidence type="ECO:0000313" key="7">
    <source>
        <dbReference type="Proteomes" id="UP001519295"/>
    </source>
</evidence>
<dbReference type="PANTHER" id="PTHR30136">
    <property type="entry name" value="HELIX-TURN-HELIX TRANSCRIPTIONAL REGULATOR, ICLR FAMILY"/>
    <property type="match status" value="1"/>
</dbReference>
<keyword evidence="1" id="KW-0805">Transcription regulation</keyword>
<dbReference type="Gene3D" id="1.10.10.10">
    <property type="entry name" value="Winged helix-like DNA-binding domain superfamily/Winged helix DNA-binding domain"/>
    <property type="match status" value="1"/>
</dbReference>
<gene>
    <name evidence="6" type="ORF">JOF36_006366</name>
</gene>
<dbReference type="EMBL" id="JAGINU010000001">
    <property type="protein sequence ID" value="MBP2370670.1"/>
    <property type="molecule type" value="Genomic_DNA"/>
</dbReference>
<comment type="caution">
    <text evidence="6">The sequence shown here is derived from an EMBL/GenBank/DDBJ whole genome shotgun (WGS) entry which is preliminary data.</text>
</comment>
<organism evidence="6 7">
    <name type="scientific">Pseudonocardia parietis</name>
    <dbReference type="NCBI Taxonomy" id="570936"/>
    <lineage>
        <taxon>Bacteria</taxon>
        <taxon>Bacillati</taxon>
        <taxon>Actinomycetota</taxon>
        <taxon>Actinomycetes</taxon>
        <taxon>Pseudonocardiales</taxon>
        <taxon>Pseudonocardiaceae</taxon>
        <taxon>Pseudonocardia</taxon>
    </lineage>
</organism>
<evidence type="ECO:0000256" key="3">
    <source>
        <dbReference type="ARBA" id="ARBA00023163"/>
    </source>
</evidence>
<dbReference type="InterPro" id="IPR050707">
    <property type="entry name" value="HTH_MetabolicPath_Reg"/>
</dbReference>
<evidence type="ECO:0000256" key="1">
    <source>
        <dbReference type="ARBA" id="ARBA00023015"/>
    </source>
</evidence>
<evidence type="ECO:0000256" key="2">
    <source>
        <dbReference type="ARBA" id="ARBA00023125"/>
    </source>
</evidence>
<keyword evidence="7" id="KW-1185">Reference proteome</keyword>
<dbReference type="InterPro" id="IPR005471">
    <property type="entry name" value="Tscrpt_reg_IclR_N"/>
</dbReference>
<evidence type="ECO:0000259" key="4">
    <source>
        <dbReference type="PROSITE" id="PS51077"/>
    </source>
</evidence>
<dbReference type="PROSITE" id="PS51077">
    <property type="entry name" value="HTH_ICLR"/>
    <property type="match status" value="1"/>
</dbReference>
<dbReference type="InterPro" id="IPR029016">
    <property type="entry name" value="GAF-like_dom_sf"/>
</dbReference>
<feature type="domain" description="IclR-ED" evidence="5">
    <location>
        <begin position="70"/>
        <end position="251"/>
    </location>
</feature>
<dbReference type="Gene3D" id="3.30.450.40">
    <property type="match status" value="1"/>
</dbReference>
<reference evidence="6 7" key="1">
    <citation type="submission" date="2021-03" db="EMBL/GenBank/DDBJ databases">
        <title>Sequencing the genomes of 1000 actinobacteria strains.</title>
        <authorList>
            <person name="Klenk H.-P."/>
        </authorList>
    </citation>
    <scope>NUCLEOTIDE SEQUENCE [LARGE SCALE GENOMIC DNA]</scope>
    <source>
        <strain evidence="6 7">DSM 45256</strain>
    </source>
</reference>
<sequence length="251" mass="27317">MATARAGADSGRRALDLLFAFTEQRPVLSVRELAETLVIPIPSVHRYVALLRDMGLLEESSRGRYHLSMRVAALGRAARRAAPIVDTVEPLMRALSEQIGESVLLMRLVHGAPVCIHRVETPSRFRLSFEPGQLLPALRGASVRLLLGSLDSEGRRRYLDEAMESGALPPVNGREAFLDDVERDVERGWSVSNEEIDQGVWAPAAAVYEDGRIVAAISAPCPAFRISEARRTEIIELVRGAATAASDALGS</sequence>
<dbReference type="SUPFAM" id="SSF55781">
    <property type="entry name" value="GAF domain-like"/>
    <property type="match status" value="1"/>
</dbReference>
<dbReference type="Proteomes" id="UP001519295">
    <property type="component" value="Unassembled WGS sequence"/>
</dbReference>
<dbReference type="Pfam" id="PF09339">
    <property type="entry name" value="HTH_IclR"/>
    <property type="match status" value="1"/>
</dbReference>
<dbReference type="SMART" id="SM00346">
    <property type="entry name" value="HTH_ICLR"/>
    <property type="match status" value="1"/>
</dbReference>
<accession>A0ABS4W380</accession>
<dbReference type="PANTHER" id="PTHR30136:SF24">
    <property type="entry name" value="HTH-TYPE TRANSCRIPTIONAL REPRESSOR ALLR"/>
    <property type="match status" value="1"/>
</dbReference>
<proteinExistence type="predicted"/>
<dbReference type="GO" id="GO:0003677">
    <property type="term" value="F:DNA binding"/>
    <property type="evidence" value="ECO:0007669"/>
    <property type="project" value="UniProtKB-KW"/>
</dbReference>
<protein>
    <submittedName>
        <fullName evidence="6">DNA-binding IclR family transcriptional regulator</fullName>
    </submittedName>
</protein>
<dbReference type="PROSITE" id="PS51078">
    <property type="entry name" value="ICLR_ED"/>
    <property type="match status" value="1"/>
</dbReference>
<dbReference type="InterPro" id="IPR036388">
    <property type="entry name" value="WH-like_DNA-bd_sf"/>
</dbReference>
<dbReference type="InterPro" id="IPR014757">
    <property type="entry name" value="Tscrpt_reg_IclR_C"/>
</dbReference>
<keyword evidence="2 6" id="KW-0238">DNA-binding</keyword>
<dbReference type="InterPro" id="IPR036390">
    <property type="entry name" value="WH_DNA-bd_sf"/>
</dbReference>
<name>A0ABS4W380_9PSEU</name>
<evidence type="ECO:0000259" key="5">
    <source>
        <dbReference type="PROSITE" id="PS51078"/>
    </source>
</evidence>
<dbReference type="RefSeq" id="WP_210034145.1">
    <property type="nucleotide sequence ID" value="NZ_JAGINU010000001.1"/>
</dbReference>
<dbReference type="SUPFAM" id="SSF46785">
    <property type="entry name" value="Winged helix' DNA-binding domain"/>
    <property type="match status" value="1"/>
</dbReference>